<reference evidence="4" key="1">
    <citation type="journal article" date="2019" name="Int. J. Syst. Evol. Microbiol.">
        <title>The Global Catalogue of Microorganisms (GCM) 10K type strain sequencing project: providing services to taxonomists for standard genome sequencing and annotation.</title>
        <authorList>
            <consortium name="The Broad Institute Genomics Platform"/>
            <consortium name="The Broad Institute Genome Sequencing Center for Infectious Disease"/>
            <person name="Wu L."/>
            <person name="Ma J."/>
        </authorList>
    </citation>
    <scope>NUCLEOTIDE SEQUENCE [LARGE SCALE GENOMIC DNA]</scope>
    <source>
        <strain evidence="4">CECT 8010</strain>
    </source>
</reference>
<comment type="caution">
    <text evidence="3">The sequence shown here is derived from an EMBL/GenBank/DDBJ whole genome shotgun (WGS) entry which is preliminary data.</text>
</comment>
<protein>
    <recommendedName>
        <fullName evidence="5">YmgG-like glycine-zipper protein</fullName>
    </recommendedName>
</protein>
<keyword evidence="4" id="KW-1185">Reference proteome</keyword>
<dbReference type="EMBL" id="JBHSDC010000012">
    <property type="protein sequence ID" value="MFC4231647.1"/>
    <property type="molecule type" value="Genomic_DNA"/>
</dbReference>
<keyword evidence="2" id="KW-0732">Signal</keyword>
<evidence type="ECO:0000256" key="1">
    <source>
        <dbReference type="SAM" id="MobiDB-lite"/>
    </source>
</evidence>
<feature type="region of interest" description="Disordered" evidence="1">
    <location>
        <begin position="58"/>
        <end position="100"/>
    </location>
</feature>
<feature type="compositionally biased region" description="Polar residues" evidence="1">
    <location>
        <begin position="58"/>
        <end position="96"/>
    </location>
</feature>
<organism evidence="3 4">
    <name type="scientific">Parasediminibacterium paludis</name>
    <dbReference type="NCBI Taxonomy" id="908966"/>
    <lineage>
        <taxon>Bacteria</taxon>
        <taxon>Pseudomonadati</taxon>
        <taxon>Bacteroidota</taxon>
        <taxon>Chitinophagia</taxon>
        <taxon>Chitinophagales</taxon>
        <taxon>Chitinophagaceae</taxon>
        <taxon>Parasediminibacterium</taxon>
    </lineage>
</organism>
<evidence type="ECO:0000313" key="4">
    <source>
        <dbReference type="Proteomes" id="UP001595906"/>
    </source>
</evidence>
<evidence type="ECO:0008006" key="5">
    <source>
        <dbReference type="Google" id="ProtNLM"/>
    </source>
</evidence>
<name>A0ABV8PUD8_9BACT</name>
<accession>A0ABV8PUD8</accession>
<feature type="chain" id="PRO_5046988946" description="YmgG-like glycine-zipper protein" evidence="2">
    <location>
        <begin position="22"/>
        <end position="162"/>
    </location>
</feature>
<sequence length="162" mass="16566">MTKTILIVAIVIIATSCNSNANKDAAIKQAKQQTIDSIQALSEKQKIIDSMTILTHQNKSNTNYQTRQQNNSEMGAPSEATSTDHNASTSQNNTVVTKKKKGLNATETGALIGAGAGAITGAMVDGKKGEGAIVGGLIGAAAGAGTGAIIDGKKKKKVVTNN</sequence>
<dbReference type="RefSeq" id="WP_379013203.1">
    <property type="nucleotide sequence ID" value="NZ_JBHSDC010000012.1"/>
</dbReference>
<evidence type="ECO:0000256" key="2">
    <source>
        <dbReference type="SAM" id="SignalP"/>
    </source>
</evidence>
<proteinExistence type="predicted"/>
<gene>
    <name evidence="3" type="ORF">ACFOW1_07085</name>
</gene>
<evidence type="ECO:0000313" key="3">
    <source>
        <dbReference type="EMBL" id="MFC4231647.1"/>
    </source>
</evidence>
<feature type="signal peptide" evidence="2">
    <location>
        <begin position="1"/>
        <end position="21"/>
    </location>
</feature>
<dbReference type="Proteomes" id="UP001595906">
    <property type="component" value="Unassembled WGS sequence"/>
</dbReference>
<dbReference type="PROSITE" id="PS51257">
    <property type="entry name" value="PROKAR_LIPOPROTEIN"/>
    <property type="match status" value="1"/>
</dbReference>